<sequence length="295" mass="33066">MSLTQDQQTALNERVRLTISKTFTRLEGFIGSEEMVEMLVAAVLRNRASLEVMVEWGLPRDVEGPRRYVVPDGPTKNEMNGIYTVANRARLRGLLWGLWSTGHCYGYAVDFEWGKDGTRQVLLEYGRRRIIVDAEGMSVQAGGVEHHALRGGTPGTDWRMARLRGRRNREEYVNSTECIYGVTVEYAREEDLRRIVMADKAANPGIWVFHGGENDIRILGGLPDSWVFDTAQMYAAVEGFGRQDRPIGLGDLCEALKIDVPPDSEHNAGNDAFVMAEAFVCLATGRVTRKLDEIL</sequence>
<dbReference type="EMBL" id="MU273519">
    <property type="protein sequence ID" value="KAI0033442.1"/>
    <property type="molecule type" value="Genomic_DNA"/>
</dbReference>
<organism evidence="1 2">
    <name type="scientific">Vararia minispora EC-137</name>
    <dbReference type="NCBI Taxonomy" id="1314806"/>
    <lineage>
        <taxon>Eukaryota</taxon>
        <taxon>Fungi</taxon>
        <taxon>Dikarya</taxon>
        <taxon>Basidiomycota</taxon>
        <taxon>Agaricomycotina</taxon>
        <taxon>Agaricomycetes</taxon>
        <taxon>Russulales</taxon>
        <taxon>Lachnocladiaceae</taxon>
        <taxon>Vararia</taxon>
    </lineage>
</organism>
<keyword evidence="2" id="KW-1185">Reference proteome</keyword>
<gene>
    <name evidence="1" type="ORF">K488DRAFT_69846</name>
</gene>
<accession>A0ACB8QNX8</accession>
<name>A0ACB8QNX8_9AGAM</name>
<proteinExistence type="predicted"/>
<reference evidence="1" key="1">
    <citation type="submission" date="2021-02" db="EMBL/GenBank/DDBJ databases">
        <authorList>
            <consortium name="DOE Joint Genome Institute"/>
            <person name="Ahrendt S."/>
            <person name="Looney B.P."/>
            <person name="Miyauchi S."/>
            <person name="Morin E."/>
            <person name="Drula E."/>
            <person name="Courty P.E."/>
            <person name="Chicoki N."/>
            <person name="Fauchery L."/>
            <person name="Kohler A."/>
            <person name="Kuo A."/>
            <person name="Labutti K."/>
            <person name="Pangilinan J."/>
            <person name="Lipzen A."/>
            <person name="Riley R."/>
            <person name="Andreopoulos W."/>
            <person name="He G."/>
            <person name="Johnson J."/>
            <person name="Barry K.W."/>
            <person name="Grigoriev I.V."/>
            <person name="Nagy L."/>
            <person name="Hibbett D."/>
            <person name="Henrissat B."/>
            <person name="Matheny P.B."/>
            <person name="Labbe J."/>
            <person name="Martin F."/>
        </authorList>
    </citation>
    <scope>NUCLEOTIDE SEQUENCE</scope>
    <source>
        <strain evidence="1">EC-137</strain>
    </source>
</reference>
<reference evidence="1" key="2">
    <citation type="journal article" date="2022" name="New Phytol.">
        <title>Evolutionary transition to the ectomycorrhizal habit in the genomes of a hyperdiverse lineage of mushroom-forming fungi.</title>
        <authorList>
            <person name="Looney B."/>
            <person name="Miyauchi S."/>
            <person name="Morin E."/>
            <person name="Drula E."/>
            <person name="Courty P.E."/>
            <person name="Kohler A."/>
            <person name="Kuo A."/>
            <person name="LaButti K."/>
            <person name="Pangilinan J."/>
            <person name="Lipzen A."/>
            <person name="Riley R."/>
            <person name="Andreopoulos W."/>
            <person name="He G."/>
            <person name="Johnson J."/>
            <person name="Nolan M."/>
            <person name="Tritt A."/>
            <person name="Barry K.W."/>
            <person name="Grigoriev I.V."/>
            <person name="Nagy L.G."/>
            <person name="Hibbett D."/>
            <person name="Henrissat B."/>
            <person name="Matheny P.B."/>
            <person name="Labbe J."/>
            <person name="Martin F.M."/>
        </authorList>
    </citation>
    <scope>NUCLEOTIDE SEQUENCE</scope>
    <source>
        <strain evidence="1">EC-137</strain>
    </source>
</reference>
<protein>
    <submittedName>
        <fullName evidence="1">Uncharacterized protein</fullName>
    </submittedName>
</protein>
<evidence type="ECO:0000313" key="2">
    <source>
        <dbReference type="Proteomes" id="UP000814128"/>
    </source>
</evidence>
<dbReference type="Proteomes" id="UP000814128">
    <property type="component" value="Unassembled WGS sequence"/>
</dbReference>
<comment type="caution">
    <text evidence="1">The sequence shown here is derived from an EMBL/GenBank/DDBJ whole genome shotgun (WGS) entry which is preliminary data.</text>
</comment>
<evidence type="ECO:0000313" key="1">
    <source>
        <dbReference type="EMBL" id="KAI0033442.1"/>
    </source>
</evidence>